<accession>A0A225VP78</accession>
<proteinExistence type="predicted"/>
<reference evidence="2" key="1">
    <citation type="submission" date="2017-03" db="EMBL/GenBank/DDBJ databases">
        <title>Phytopthora megakarya and P. palmivora, two closely related causual agents of cacao black pod achieved similar genome size and gene model numbers by different mechanisms.</title>
        <authorList>
            <person name="Ali S."/>
            <person name="Shao J."/>
            <person name="Larry D.J."/>
            <person name="Kronmiller B."/>
            <person name="Shen D."/>
            <person name="Strem M.D."/>
            <person name="Melnick R.L."/>
            <person name="Guiltinan M.J."/>
            <person name="Tyler B.M."/>
            <person name="Meinhardt L.W."/>
            <person name="Bailey B.A."/>
        </authorList>
    </citation>
    <scope>NUCLEOTIDE SEQUENCE [LARGE SCALE GENOMIC DNA]</scope>
    <source>
        <strain evidence="2">zdho120</strain>
    </source>
</reference>
<organism evidence="1 2">
    <name type="scientific">Phytophthora megakarya</name>
    <dbReference type="NCBI Taxonomy" id="4795"/>
    <lineage>
        <taxon>Eukaryota</taxon>
        <taxon>Sar</taxon>
        <taxon>Stramenopiles</taxon>
        <taxon>Oomycota</taxon>
        <taxon>Peronosporomycetes</taxon>
        <taxon>Peronosporales</taxon>
        <taxon>Peronosporaceae</taxon>
        <taxon>Phytophthora</taxon>
    </lineage>
</organism>
<dbReference type="OrthoDB" id="126873at2759"/>
<sequence length="94" mass="10951">MLTTLTKAFGEQHVAAMILLSKDSWRTRKISKKLETAQFNKWFHEGKGPNKVLGDGFKLANSVKPQKDAEEAWKKLKPRIVERYRAYWMNLEVS</sequence>
<gene>
    <name evidence="1" type="ORF">PHMEG_00020266</name>
</gene>
<evidence type="ECO:0000313" key="1">
    <source>
        <dbReference type="EMBL" id="OWZ07351.1"/>
    </source>
</evidence>
<dbReference type="EMBL" id="NBNE01003574">
    <property type="protein sequence ID" value="OWZ07351.1"/>
    <property type="molecule type" value="Genomic_DNA"/>
</dbReference>
<name>A0A225VP78_9STRA</name>
<dbReference type="AlphaFoldDB" id="A0A225VP78"/>
<evidence type="ECO:0000313" key="2">
    <source>
        <dbReference type="Proteomes" id="UP000198211"/>
    </source>
</evidence>
<dbReference type="Proteomes" id="UP000198211">
    <property type="component" value="Unassembled WGS sequence"/>
</dbReference>
<comment type="caution">
    <text evidence="1">The sequence shown here is derived from an EMBL/GenBank/DDBJ whole genome shotgun (WGS) entry which is preliminary data.</text>
</comment>
<keyword evidence="2" id="KW-1185">Reference proteome</keyword>
<protein>
    <submittedName>
        <fullName evidence="1">RxLR effector protein</fullName>
    </submittedName>
</protein>